<feature type="region of interest" description="Disordered" evidence="1">
    <location>
        <begin position="139"/>
        <end position="520"/>
    </location>
</feature>
<feature type="compositionally biased region" description="Pro residues" evidence="1">
    <location>
        <begin position="450"/>
        <end position="466"/>
    </location>
</feature>
<feature type="region of interest" description="Disordered" evidence="1">
    <location>
        <begin position="43"/>
        <end position="71"/>
    </location>
</feature>
<reference evidence="2 3" key="1">
    <citation type="submission" date="2024-05" db="EMBL/GenBank/DDBJ databases">
        <title>A draft genome resource for the thread blight pathogen Marasmius tenuissimus strain MS-2.</title>
        <authorList>
            <person name="Yulfo-Soto G.E."/>
            <person name="Baruah I.K."/>
            <person name="Amoako-Attah I."/>
            <person name="Bukari Y."/>
            <person name="Meinhardt L.W."/>
            <person name="Bailey B.A."/>
            <person name="Cohen S.P."/>
        </authorList>
    </citation>
    <scope>NUCLEOTIDE SEQUENCE [LARGE SCALE GENOMIC DNA]</scope>
    <source>
        <strain evidence="2 3">MS-2</strain>
    </source>
</reference>
<name>A0ABR2ZK83_9AGAR</name>
<feature type="compositionally biased region" description="Polar residues" evidence="1">
    <location>
        <begin position="544"/>
        <end position="553"/>
    </location>
</feature>
<dbReference type="PANTHER" id="PTHR45725:SF1">
    <property type="entry name" value="DISHEVELLED ASSOCIATED ACTIVATOR OF MORPHOGENESIS, ISOFORM D"/>
    <property type="match status" value="1"/>
</dbReference>
<gene>
    <name evidence="2" type="ORF">AAF712_011070</name>
</gene>
<feature type="region of interest" description="Disordered" evidence="1">
    <location>
        <begin position="699"/>
        <end position="872"/>
    </location>
</feature>
<dbReference type="InterPro" id="IPR051425">
    <property type="entry name" value="Formin_Homology"/>
</dbReference>
<feature type="region of interest" description="Disordered" evidence="1">
    <location>
        <begin position="533"/>
        <end position="584"/>
    </location>
</feature>
<feature type="compositionally biased region" description="Basic and acidic residues" evidence="1">
    <location>
        <begin position="839"/>
        <end position="851"/>
    </location>
</feature>
<feature type="compositionally biased region" description="Polar residues" evidence="1">
    <location>
        <begin position="561"/>
        <end position="584"/>
    </location>
</feature>
<dbReference type="EMBL" id="JBBXMP010000115">
    <property type="protein sequence ID" value="KAL0062070.1"/>
    <property type="molecule type" value="Genomic_DNA"/>
</dbReference>
<feature type="compositionally biased region" description="Basic and acidic residues" evidence="1">
    <location>
        <begin position="387"/>
        <end position="397"/>
    </location>
</feature>
<protein>
    <recommendedName>
        <fullName evidence="4">GATA-type domain-containing protein</fullName>
    </recommendedName>
</protein>
<proteinExistence type="predicted"/>
<feature type="compositionally biased region" description="Basic and acidic residues" evidence="1">
    <location>
        <begin position="667"/>
        <end position="684"/>
    </location>
</feature>
<feature type="compositionally biased region" description="Basic and acidic residues" evidence="1">
    <location>
        <begin position="357"/>
        <end position="376"/>
    </location>
</feature>
<accession>A0ABR2ZK83</accession>
<evidence type="ECO:0008006" key="4">
    <source>
        <dbReference type="Google" id="ProtNLM"/>
    </source>
</evidence>
<feature type="region of interest" description="Disordered" evidence="1">
    <location>
        <begin position="661"/>
        <end position="684"/>
    </location>
</feature>
<evidence type="ECO:0000313" key="2">
    <source>
        <dbReference type="EMBL" id="KAL0062070.1"/>
    </source>
</evidence>
<comment type="caution">
    <text evidence="2">The sequence shown here is derived from an EMBL/GenBank/DDBJ whole genome shotgun (WGS) entry which is preliminary data.</text>
</comment>
<evidence type="ECO:0000256" key="1">
    <source>
        <dbReference type="SAM" id="MobiDB-lite"/>
    </source>
</evidence>
<feature type="compositionally biased region" description="Polar residues" evidence="1">
    <location>
        <begin position="43"/>
        <end position="68"/>
    </location>
</feature>
<organism evidence="2 3">
    <name type="scientific">Marasmius tenuissimus</name>
    <dbReference type="NCBI Taxonomy" id="585030"/>
    <lineage>
        <taxon>Eukaryota</taxon>
        <taxon>Fungi</taxon>
        <taxon>Dikarya</taxon>
        <taxon>Basidiomycota</taxon>
        <taxon>Agaricomycotina</taxon>
        <taxon>Agaricomycetes</taxon>
        <taxon>Agaricomycetidae</taxon>
        <taxon>Agaricales</taxon>
        <taxon>Marasmiineae</taxon>
        <taxon>Marasmiaceae</taxon>
        <taxon>Marasmius</taxon>
    </lineage>
</organism>
<feature type="compositionally biased region" description="Acidic residues" evidence="1">
    <location>
        <begin position="780"/>
        <end position="794"/>
    </location>
</feature>
<feature type="compositionally biased region" description="Basic and acidic residues" evidence="1">
    <location>
        <begin position="428"/>
        <end position="442"/>
    </location>
</feature>
<feature type="compositionally biased region" description="Pro residues" evidence="1">
    <location>
        <begin position="289"/>
        <end position="298"/>
    </location>
</feature>
<feature type="compositionally biased region" description="Low complexity" evidence="1">
    <location>
        <begin position="504"/>
        <end position="520"/>
    </location>
</feature>
<sequence length="872" mass="94714">MLSDALRRNDVLERDLAEEKRRASYWEGMAKSYKVVEEVYGRSNGTIGSPTHSPNISTSTTGSSTKQAPESYPPAILDLIENLNRSFYEAECAKEDEMARRIAVSDLWRQLREHLDELDRRAKELKVAFDTRVQDLNNHGPIDATEVPGGITIESKHPPTEVESYAYDDKGRMARAPAPGPEPLYRLRGPGPSSPFSSNMGPPPLPPFSSSDDRNHRKRRSGSMEGRVTKKSRQYPPPPAPIHPPSHPSQFNPLTSGSSSTSAPNHSSRSAQALPPPSRSSHSHAPLPSHIPPPPPSHQPYADAPHGQGQFVSWAPSGQSGSTKQPPPPPQGIEQPPLYTTFSTRERERGSPSSLPRDVDNGRRGRDRDRDSRDRSGSGGRRRRERSRSESSDKSLDDLILDATGPNDQPGGNQLPPIRYGSTGNRRSSRERSLERGREHYHQQRTPPQHYLPPPGSQKGYPPPPMSGYRDVYAPRDSRDGGRTAEGILRVGENGQGDPHHPHSYPSSHGHPPHALAGHATIPNVNSLSSIQSASLVSHSSSHTTLPNTSSHPSIPAAHHTASNPGSQSSIVQPGSFPPTNAQGQRICRQCGQAGRYKEGKCVEKWGPGPHGPGTVCDRCRKKMKRVERRGTIEQAQAVAAAQAQQARQQAAMQARAEAARLSAGVDQRERLDDRERGRVDERRVDDRDRRILTRGDTLVGSSADLGGGTGSYRRDRDRDYPSTNGRGTPSDSRGSSGPGELAPPRTIISGSGSYRASPLPPRSPSRRGSPSHRSGSGGEDVDVDAEGDIDDGDGEAKSDSPETQTYDEGDTVPHHLDRAINRSRSRGGSGGSTASRSSGHDQPRRARQEQEDPEAELLEAVDAAEQSVKSE</sequence>
<dbReference type="PANTHER" id="PTHR45725">
    <property type="entry name" value="FORMIN HOMOLOGY 2 FAMILY MEMBER"/>
    <property type="match status" value="1"/>
</dbReference>
<feature type="compositionally biased region" description="Basic and acidic residues" evidence="1">
    <location>
        <begin position="812"/>
        <end position="821"/>
    </location>
</feature>
<dbReference type="Proteomes" id="UP001437256">
    <property type="component" value="Unassembled WGS sequence"/>
</dbReference>
<feature type="compositionally biased region" description="Polar residues" evidence="1">
    <location>
        <begin position="250"/>
        <end position="271"/>
    </location>
</feature>
<feature type="compositionally biased region" description="Pro residues" evidence="1">
    <location>
        <begin position="235"/>
        <end position="247"/>
    </location>
</feature>
<feature type="compositionally biased region" description="Basic and acidic residues" evidence="1">
    <location>
        <begin position="473"/>
        <end position="483"/>
    </location>
</feature>
<feature type="compositionally biased region" description="Polar residues" evidence="1">
    <location>
        <begin position="722"/>
        <end position="736"/>
    </location>
</feature>
<keyword evidence="3" id="KW-1185">Reference proteome</keyword>
<feature type="compositionally biased region" description="Low complexity" evidence="1">
    <location>
        <begin position="279"/>
        <end position="288"/>
    </location>
</feature>
<evidence type="ECO:0000313" key="3">
    <source>
        <dbReference type="Proteomes" id="UP001437256"/>
    </source>
</evidence>
<feature type="compositionally biased region" description="Low complexity" evidence="1">
    <location>
        <begin position="533"/>
        <end position="543"/>
    </location>
</feature>